<dbReference type="OrthoDB" id="7169102at2"/>
<keyword evidence="1" id="KW-1133">Transmembrane helix</keyword>
<dbReference type="Gene3D" id="1.25.40.10">
    <property type="entry name" value="Tetratricopeptide repeat domain"/>
    <property type="match status" value="1"/>
</dbReference>
<accession>F4QH84</accession>
<dbReference type="EMBL" id="GL883077">
    <property type="protein sequence ID" value="EGF92621.1"/>
    <property type="molecule type" value="Genomic_DNA"/>
</dbReference>
<name>F4QH84_9CAUL</name>
<keyword evidence="1" id="KW-0812">Transmembrane</keyword>
<feature type="transmembrane region" description="Helical" evidence="1">
    <location>
        <begin position="87"/>
        <end position="108"/>
    </location>
</feature>
<dbReference type="Proteomes" id="UP000006512">
    <property type="component" value="Unassembled WGS sequence"/>
</dbReference>
<reference evidence="3" key="1">
    <citation type="submission" date="2011-03" db="EMBL/GenBank/DDBJ databases">
        <title>Draft genome sequence of Brevundimonas diminuta.</title>
        <authorList>
            <person name="Brown P.J.B."/>
            <person name="Buechlein A."/>
            <person name="Hemmerich C."/>
            <person name="Brun Y.V."/>
        </authorList>
    </citation>
    <scope>NUCLEOTIDE SEQUENCE [LARGE SCALE GENOMIC DNA]</scope>
    <source>
        <strain evidence="3">C19</strain>
    </source>
</reference>
<proteinExistence type="predicted"/>
<dbReference type="eggNOG" id="COG0457">
    <property type="taxonomic scope" value="Bacteria"/>
</dbReference>
<dbReference type="STRING" id="715226.ABI_10580"/>
<dbReference type="AlphaFoldDB" id="F4QH84"/>
<dbReference type="SUPFAM" id="SSF48452">
    <property type="entry name" value="TPR-like"/>
    <property type="match status" value="1"/>
</dbReference>
<evidence type="ECO:0000313" key="2">
    <source>
        <dbReference type="EMBL" id="EGF92621.1"/>
    </source>
</evidence>
<keyword evidence="1" id="KW-0472">Membrane</keyword>
<protein>
    <submittedName>
        <fullName evidence="2">Tetratricopeptide repeat family protein</fullName>
    </submittedName>
</protein>
<dbReference type="HOGENOM" id="CLU_606460_0_0_5"/>
<dbReference type="RefSeq" id="WP_006271801.1">
    <property type="nucleotide sequence ID" value="NZ_GL883077.1"/>
</dbReference>
<dbReference type="InterPro" id="IPR011990">
    <property type="entry name" value="TPR-like_helical_dom_sf"/>
</dbReference>
<keyword evidence="3" id="KW-1185">Reference proteome</keyword>
<sequence length="442" mass="48705">MNASNRLDGWKAIGNHFGRDRTTVMRWARERGLPVRRLPGGKTGTVYALKEDLDQWASNQDDLGQDDSAVPVSGPVPASFLQRGRRFWLAGAALAAILAMVVAVVMLWPRPVQQRLALPSNPEVATLYLEGRDLWASRKPETLRQAMAAFTTVTQRAPDFAPAWAALADVHLLSREFDSVNDKAAFEAARTAATTALKLDPDLAEAHRAIGFIAYWWDNDPRSAGTAFRRALELAPRNAQTHFWYGNVLSDNGQHVAALRELNAARLIEPGSVAIRTDLAWAQWAAGDEARARQALTDLLRDHPDFVVAQDCLSIVQLSDGDYVSFVQTYSVYARLRGSAEEQAYAQRLRAALSQGVDSVQSVLMQNAMSDLSAEKRKTHAWPVLLASVAQDRGQVLDLLARAESRKERWGEAAVVGRILRLWSGDEEIARRVGALRAPAVA</sequence>
<organism evidence="2 3">
    <name type="scientific">Asticcacaulis biprosthecium C19</name>
    <dbReference type="NCBI Taxonomy" id="715226"/>
    <lineage>
        <taxon>Bacteria</taxon>
        <taxon>Pseudomonadati</taxon>
        <taxon>Pseudomonadota</taxon>
        <taxon>Alphaproteobacteria</taxon>
        <taxon>Caulobacterales</taxon>
        <taxon>Caulobacteraceae</taxon>
        <taxon>Asticcacaulis</taxon>
    </lineage>
</organism>
<gene>
    <name evidence="2" type="ORF">ABI_10580</name>
</gene>
<evidence type="ECO:0000256" key="1">
    <source>
        <dbReference type="SAM" id="Phobius"/>
    </source>
</evidence>
<evidence type="ECO:0000313" key="3">
    <source>
        <dbReference type="Proteomes" id="UP000006512"/>
    </source>
</evidence>
<dbReference type="Pfam" id="PF14559">
    <property type="entry name" value="TPR_19"/>
    <property type="match status" value="1"/>
</dbReference>